<name>A0A426XQZ9_ENSVE</name>
<dbReference type="AlphaFoldDB" id="A0A426XQZ9"/>
<dbReference type="GO" id="GO:0005739">
    <property type="term" value="C:mitochondrion"/>
    <property type="evidence" value="ECO:0007669"/>
    <property type="project" value="TreeGrafter"/>
</dbReference>
<dbReference type="EMBL" id="AMZH03018245">
    <property type="protein sequence ID" value="RRT41852.1"/>
    <property type="molecule type" value="Genomic_DNA"/>
</dbReference>
<dbReference type="PANTHER" id="PTHR45688">
    <property type="match status" value="1"/>
</dbReference>
<dbReference type="Proteomes" id="UP000287651">
    <property type="component" value="Unassembled WGS sequence"/>
</dbReference>
<comment type="caution">
    <text evidence="2">The sequence shown here is derived from an EMBL/GenBank/DDBJ whole genome shotgun (WGS) entry which is preliminary data.</text>
</comment>
<accession>A0A426XQZ9</accession>
<sequence length="76" mass="8487">MILMLFFQTGMHHALNPDQYRGIFGSDGEKYAKDVEEIIDFGTSGRVAGFISEAIQDLLEQEAIFGDLKLMALCQT</sequence>
<evidence type="ECO:0000313" key="2">
    <source>
        <dbReference type="EMBL" id="RRT41852.1"/>
    </source>
</evidence>
<dbReference type="PANTHER" id="PTHR45688:SF13">
    <property type="entry name" value="ALANINE--GLYOXYLATE AMINOTRANSFERASE 2-LIKE"/>
    <property type="match status" value="1"/>
</dbReference>
<evidence type="ECO:0000256" key="1">
    <source>
        <dbReference type="ARBA" id="ARBA00008954"/>
    </source>
</evidence>
<comment type="similarity">
    <text evidence="1">Belongs to the class-III pyridoxal-phosphate-dependent aminotransferase family.</text>
</comment>
<proteinExistence type="inferred from homology"/>
<organism evidence="2 3">
    <name type="scientific">Ensete ventricosum</name>
    <name type="common">Abyssinian banana</name>
    <name type="synonym">Musa ensete</name>
    <dbReference type="NCBI Taxonomy" id="4639"/>
    <lineage>
        <taxon>Eukaryota</taxon>
        <taxon>Viridiplantae</taxon>
        <taxon>Streptophyta</taxon>
        <taxon>Embryophyta</taxon>
        <taxon>Tracheophyta</taxon>
        <taxon>Spermatophyta</taxon>
        <taxon>Magnoliopsida</taxon>
        <taxon>Liliopsida</taxon>
        <taxon>Zingiberales</taxon>
        <taxon>Musaceae</taxon>
        <taxon>Ensete</taxon>
    </lineage>
</organism>
<protein>
    <submittedName>
        <fullName evidence="2">Uncharacterized protein</fullName>
    </submittedName>
</protein>
<gene>
    <name evidence="2" type="ORF">B296_00042206</name>
</gene>
<evidence type="ECO:0000313" key="3">
    <source>
        <dbReference type="Proteomes" id="UP000287651"/>
    </source>
</evidence>
<reference evidence="2 3" key="1">
    <citation type="journal article" date="2014" name="Agronomy (Basel)">
        <title>A Draft Genome Sequence for Ensete ventricosum, the Drought-Tolerant Tree Against Hunger.</title>
        <authorList>
            <person name="Harrison J."/>
            <person name="Moore K.A."/>
            <person name="Paszkiewicz K."/>
            <person name="Jones T."/>
            <person name="Grant M."/>
            <person name="Ambacheew D."/>
            <person name="Muzemil S."/>
            <person name="Studholme D.J."/>
        </authorList>
    </citation>
    <scope>NUCLEOTIDE SEQUENCE [LARGE SCALE GENOMIC DNA]</scope>
</reference>